<evidence type="ECO:0000313" key="1">
    <source>
        <dbReference type="EMBL" id="PZT47443.1"/>
    </source>
</evidence>
<dbReference type="EMBL" id="NBIU01000034">
    <property type="protein sequence ID" value="PZT47443.1"/>
    <property type="molecule type" value="Genomic_DNA"/>
</dbReference>
<name>A0A2W6PLB7_9HELI</name>
<protein>
    <recommendedName>
        <fullName evidence="3">Dinitrogenase iron-molybdenum cofactor biosynthesis domain-containing protein</fullName>
    </recommendedName>
</protein>
<evidence type="ECO:0008006" key="3">
    <source>
        <dbReference type="Google" id="ProtNLM"/>
    </source>
</evidence>
<dbReference type="RefSeq" id="WP_111230473.1">
    <property type="nucleotide sequence ID" value="NZ_NBIU01000034.1"/>
</dbReference>
<accession>A0A2W6PLB7</accession>
<dbReference type="InterPro" id="IPR036105">
    <property type="entry name" value="DiNase_FeMo-co_biosyn_sf"/>
</dbReference>
<organism evidence="1 2">
    <name type="scientific">Helicobacter valdiviensis</name>
    <dbReference type="NCBI Taxonomy" id="1458358"/>
    <lineage>
        <taxon>Bacteria</taxon>
        <taxon>Pseudomonadati</taxon>
        <taxon>Campylobacterota</taxon>
        <taxon>Epsilonproteobacteria</taxon>
        <taxon>Campylobacterales</taxon>
        <taxon>Helicobacteraceae</taxon>
        <taxon>Helicobacter</taxon>
    </lineage>
</organism>
<comment type="caution">
    <text evidence="1">The sequence shown here is derived from an EMBL/GenBank/DDBJ whole genome shotgun (WGS) entry which is preliminary data.</text>
</comment>
<sequence>MKIAVPVYDENLKIFENTGHTPYFAIFKQVGEGMFKKIDLLELRENPRANIHANKGCSHKDEDMSQEEQIAHKKEHDVLGEIIKDCQVVLVKMACKNTAKVFNECGIKICRVAPQVTFAKDSFAHIRLS</sequence>
<dbReference type="AlphaFoldDB" id="A0A2W6PLB7"/>
<dbReference type="SUPFAM" id="SSF53146">
    <property type="entry name" value="Nitrogenase accessory factor-like"/>
    <property type="match status" value="1"/>
</dbReference>
<keyword evidence="2" id="KW-1185">Reference proteome</keyword>
<proteinExistence type="predicted"/>
<reference evidence="1 2" key="1">
    <citation type="submission" date="2017-03" db="EMBL/GenBank/DDBJ databases">
        <title>Genomic and clinical evidence uncovers the enterohepatic species Helicobacter valdiviensis as a potential human intestinal pathogen.</title>
        <authorList>
            <person name="Fresia P."/>
            <person name="Jara R."/>
            <person name="Sierra R."/>
            <person name="Ferres I."/>
            <person name="Greif G."/>
            <person name="Iraola G."/>
            <person name="Collado L."/>
        </authorList>
    </citation>
    <scope>NUCLEOTIDE SEQUENCE [LARGE SCALE GENOMIC DNA]</scope>
    <source>
        <strain evidence="1 2">WBE14</strain>
    </source>
</reference>
<evidence type="ECO:0000313" key="2">
    <source>
        <dbReference type="Proteomes" id="UP000249746"/>
    </source>
</evidence>
<dbReference type="OrthoDB" id="5344024at2"/>
<dbReference type="Gene3D" id="3.30.420.130">
    <property type="entry name" value="Dinitrogenase iron-molybdenum cofactor biosynthesis domain"/>
    <property type="match status" value="1"/>
</dbReference>
<gene>
    <name evidence="1" type="ORF">B6S12_09020</name>
</gene>
<dbReference type="Proteomes" id="UP000249746">
    <property type="component" value="Unassembled WGS sequence"/>
</dbReference>